<dbReference type="Proteomes" id="UP000765509">
    <property type="component" value="Unassembled WGS sequence"/>
</dbReference>
<evidence type="ECO:0000256" key="1">
    <source>
        <dbReference type="SAM" id="MobiDB-lite"/>
    </source>
</evidence>
<gene>
    <name evidence="2" type="ORF">O181_000873</name>
</gene>
<accession>A0A9Q3B9N4</accession>
<dbReference type="AlphaFoldDB" id="A0A9Q3B9N4"/>
<protein>
    <submittedName>
        <fullName evidence="2">Uncharacterized protein</fullName>
    </submittedName>
</protein>
<feature type="compositionally biased region" description="Basic and acidic residues" evidence="1">
    <location>
        <begin position="7"/>
        <end position="35"/>
    </location>
</feature>
<evidence type="ECO:0000313" key="2">
    <source>
        <dbReference type="EMBL" id="MBW0461158.1"/>
    </source>
</evidence>
<evidence type="ECO:0000313" key="3">
    <source>
        <dbReference type="Proteomes" id="UP000765509"/>
    </source>
</evidence>
<name>A0A9Q3B9N4_9BASI</name>
<feature type="region of interest" description="Disordered" evidence="1">
    <location>
        <begin position="1"/>
        <end position="46"/>
    </location>
</feature>
<organism evidence="2 3">
    <name type="scientific">Austropuccinia psidii MF-1</name>
    <dbReference type="NCBI Taxonomy" id="1389203"/>
    <lineage>
        <taxon>Eukaryota</taxon>
        <taxon>Fungi</taxon>
        <taxon>Dikarya</taxon>
        <taxon>Basidiomycota</taxon>
        <taxon>Pucciniomycotina</taxon>
        <taxon>Pucciniomycetes</taxon>
        <taxon>Pucciniales</taxon>
        <taxon>Sphaerophragmiaceae</taxon>
        <taxon>Austropuccinia</taxon>
    </lineage>
</organism>
<dbReference type="EMBL" id="AVOT02000117">
    <property type="protein sequence ID" value="MBW0461158.1"/>
    <property type="molecule type" value="Genomic_DNA"/>
</dbReference>
<sequence>MGTSAKSLDRHNELLSSSEEAHGPKKDRRPSEGSENHVLQRTIPTDKSLVEKAKYFVRGLEKEASPREGKQPSERS</sequence>
<proteinExistence type="predicted"/>
<keyword evidence="3" id="KW-1185">Reference proteome</keyword>
<reference evidence="2" key="1">
    <citation type="submission" date="2021-03" db="EMBL/GenBank/DDBJ databases">
        <title>Draft genome sequence of rust myrtle Austropuccinia psidii MF-1, a brazilian biotype.</title>
        <authorList>
            <person name="Quecine M.C."/>
            <person name="Pachon D.M.R."/>
            <person name="Bonatelli M.L."/>
            <person name="Correr F.H."/>
            <person name="Franceschini L.M."/>
            <person name="Leite T.F."/>
            <person name="Margarido G.R.A."/>
            <person name="Almeida C.A."/>
            <person name="Ferrarezi J.A."/>
            <person name="Labate C.A."/>
        </authorList>
    </citation>
    <scope>NUCLEOTIDE SEQUENCE</scope>
    <source>
        <strain evidence="2">MF-1</strain>
    </source>
</reference>
<comment type="caution">
    <text evidence="2">The sequence shown here is derived from an EMBL/GenBank/DDBJ whole genome shotgun (WGS) entry which is preliminary data.</text>
</comment>